<gene>
    <name evidence="3" type="ORF">BABINDRAFT_34800</name>
</gene>
<evidence type="ECO:0000313" key="4">
    <source>
        <dbReference type="Proteomes" id="UP000094336"/>
    </source>
</evidence>
<dbReference type="AlphaFoldDB" id="A0A1E3QSS0"/>
<feature type="transmembrane region" description="Helical" evidence="1">
    <location>
        <begin position="329"/>
        <end position="352"/>
    </location>
</feature>
<reference evidence="4" key="1">
    <citation type="submission" date="2016-05" db="EMBL/GenBank/DDBJ databases">
        <title>Comparative genomics of biotechnologically important yeasts.</title>
        <authorList>
            <consortium name="DOE Joint Genome Institute"/>
            <person name="Riley R."/>
            <person name="Haridas S."/>
            <person name="Wolfe K.H."/>
            <person name="Lopes M.R."/>
            <person name="Hittinger C.T."/>
            <person name="Goker M."/>
            <person name="Salamov A."/>
            <person name="Wisecaver J."/>
            <person name="Long T.M."/>
            <person name="Aerts A.L."/>
            <person name="Barry K."/>
            <person name="Choi C."/>
            <person name="Clum A."/>
            <person name="Coughlan A.Y."/>
            <person name="Deshpande S."/>
            <person name="Douglass A.P."/>
            <person name="Hanson S.J."/>
            <person name="Klenk H.-P."/>
            <person name="Labutti K."/>
            <person name="Lapidus A."/>
            <person name="Lindquist E."/>
            <person name="Lipzen A."/>
            <person name="Meier-Kolthoff J.P."/>
            <person name="Ohm R.A."/>
            <person name="Otillar R.P."/>
            <person name="Pangilinan J."/>
            <person name="Peng Y."/>
            <person name="Rokas A."/>
            <person name="Rosa C.A."/>
            <person name="Scheuner C."/>
            <person name="Sibirny A.A."/>
            <person name="Slot J.C."/>
            <person name="Stielow J.B."/>
            <person name="Sun H."/>
            <person name="Kurtzman C.P."/>
            <person name="Blackwell M."/>
            <person name="Grigoriev I.V."/>
            <person name="Jeffries T.W."/>
        </authorList>
    </citation>
    <scope>NUCLEOTIDE SEQUENCE [LARGE SCALE GENOMIC DNA]</scope>
    <source>
        <strain evidence="4">NRRL Y-12698</strain>
    </source>
</reference>
<keyword evidence="1" id="KW-1133">Transmembrane helix</keyword>
<keyword evidence="4" id="KW-1185">Reference proteome</keyword>
<dbReference type="PANTHER" id="PTHR34814">
    <property type="entry name" value="NITROSOGUANIDINE RESISTANCE PROTEIN SNG1"/>
    <property type="match status" value="1"/>
</dbReference>
<feature type="transmembrane region" description="Helical" evidence="1">
    <location>
        <begin position="268"/>
        <end position="293"/>
    </location>
</feature>
<feature type="transmembrane region" description="Helical" evidence="1">
    <location>
        <begin position="396"/>
        <end position="415"/>
    </location>
</feature>
<sequence length="440" mass="50128">MGFWDEEFAHDRVDIVAKLGMNFLIICVCFILVLAVYWGSFYGKPLRYKNLEFLVAIDETEILGVAPLLSQTIQLVINSAAGREYGDWQVMNSTVLRSFADAHNNTVREEVDRLIHHQKYWGAIYVHANATYDYATAFRTSNTSFTPVNTLVEFVYESARDISISSYLKPIFSEIDAIYQAELYRSFFPAFFEVVGQKQLQSLLLDPALLTAVPAVNYRDNIPIPDYIFMAPLQIGLVYMIVFSFFQFLNFVKLHTWVSTRVFGIRYIIYRMTISHGSYVVVALAYAVLNVAFQIDYKQTFGKSGFLVLWAFAYLMMASLGGLNELVFLYILTFFPPLIGFWLLATIAINLAPTLNPIPLCSRFYQYGYAVPVWNAHQIMGVLFFNTWKGKLGREIGVLLAWTVITTAAVPFAMIHTSKIRARQEARAKERAAEEAISVK</sequence>
<feature type="transmembrane region" description="Helical" evidence="1">
    <location>
        <begin position="227"/>
        <end position="248"/>
    </location>
</feature>
<accession>A0A1E3QSS0</accession>
<name>A0A1E3QSS0_9ASCO</name>
<dbReference type="RefSeq" id="XP_018986067.1">
    <property type="nucleotide sequence ID" value="XM_019131691.1"/>
</dbReference>
<evidence type="ECO:0000259" key="2">
    <source>
        <dbReference type="Pfam" id="PF12051"/>
    </source>
</evidence>
<feature type="transmembrane region" description="Helical" evidence="1">
    <location>
        <begin position="305"/>
        <end position="323"/>
    </location>
</feature>
<dbReference type="OrthoDB" id="2140105at2759"/>
<organism evidence="3 4">
    <name type="scientific">Babjeviella inositovora NRRL Y-12698</name>
    <dbReference type="NCBI Taxonomy" id="984486"/>
    <lineage>
        <taxon>Eukaryota</taxon>
        <taxon>Fungi</taxon>
        <taxon>Dikarya</taxon>
        <taxon>Ascomycota</taxon>
        <taxon>Saccharomycotina</taxon>
        <taxon>Pichiomycetes</taxon>
        <taxon>Serinales incertae sedis</taxon>
        <taxon>Babjeviella</taxon>
    </lineage>
</organism>
<evidence type="ECO:0000313" key="3">
    <source>
        <dbReference type="EMBL" id="ODQ80739.1"/>
    </source>
</evidence>
<dbReference type="GO" id="GO:0016020">
    <property type="term" value="C:membrane"/>
    <property type="evidence" value="ECO:0007669"/>
    <property type="project" value="TreeGrafter"/>
</dbReference>
<keyword evidence="1" id="KW-0812">Transmembrane</keyword>
<proteinExistence type="predicted"/>
<dbReference type="Pfam" id="PF12051">
    <property type="entry name" value="DUF3533"/>
    <property type="match status" value="1"/>
</dbReference>
<feature type="transmembrane region" description="Helical" evidence="1">
    <location>
        <begin position="364"/>
        <end position="384"/>
    </location>
</feature>
<dbReference type="InterPro" id="IPR053001">
    <property type="entry name" value="MNNG_permease-like"/>
</dbReference>
<dbReference type="GeneID" id="30149544"/>
<evidence type="ECO:0000256" key="1">
    <source>
        <dbReference type="SAM" id="Phobius"/>
    </source>
</evidence>
<dbReference type="PANTHER" id="PTHR34814:SF1">
    <property type="entry name" value="NITROSOGUANIDINE RESISTANCE PROTEIN SNG1"/>
    <property type="match status" value="1"/>
</dbReference>
<dbReference type="Proteomes" id="UP000094336">
    <property type="component" value="Unassembled WGS sequence"/>
</dbReference>
<feature type="transmembrane region" description="Helical" evidence="1">
    <location>
        <begin position="20"/>
        <end position="39"/>
    </location>
</feature>
<protein>
    <recommendedName>
        <fullName evidence="2">DUF3533 domain-containing protein</fullName>
    </recommendedName>
</protein>
<keyword evidence="1" id="KW-0472">Membrane</keyword>
<dbReference type="EMBL" id="KV454429">
    <property type="protein sequence ID" value="ODQ80739.1"/>
    <property type="molecule type" value="Genomic_DNA"/>
</dbReference>
<dbReference type="STRING" id="984486.A0A1E3QSS0"/>
<feature type="domain" description="DUF3533" evidence="2">
    <location>
        <begin position="22"/>
        <end position="407"/>
    </location>
</feature>
<dbReference type="InterPro" id="IPR022703">
    <property type="entry name" value="DUF3533"/>
</dbReference>